<evidence type="ECO:0000256" key="5">
    <source>
        <dbReference type="ARBA" id="ARBA00022729"/>
    </source>
</evidence>
<keyword evidence="8" id="KW-0067">ATP-binding</keyword>
<proteinExistence type="inferred from homology"/>
<keyword evidence="4" id="KW-0808">Transferase</keyword>
<dbReference type="Pfam" id="PF00069">
    <property type="entry name" value="Pkinase"/>
    <property type="match status" value="1"/>
</dbReference>
<gene>
    <name evidence="12" type="ORF">NIES23_41290</name>
</gene>
<dbReference type="InterPro" id="IPR028082">
    <property type="entry name" value="Peripla_BP_I"/>
</dbReference>
<dbReference type="Pfam" id="PF13458">
    <property type="entry name" value="Peripla_BP_6"/>
    <property type="match status" value="1"/>
</dbReference>
<reference evidence="12 13" key="1">
    <citation type="submission" date="2017-06" db="EMBL/GenBank/DDBJ databases">
        <title>Genome sequencing of cyanobaciteial culture collection at National Institute for Environmental Studies (NIES).</title>
        <authorList>
            <person name="Hirose Y."/>
            <person name="Shimura Y."/>
            <person name="Fujisawa T."/>
            <person name="Nakamura Y."/>
            <person name="Kawachi M."/>
        </authorList>
    </citation>
    <scope>NUCLEOTIDE SEQUENCE [LARGE SCALE GENOMIC DNA]</scope>
    <source>
        <strain evidence="12 13">NIES-23</strain>
    </source>
</reference>
<evidence type="ECO:0000256" key="6">
    <source>
        <dbReference type="ARBA" id="ARBA00022741"/>
    </source>
</evidence>
<evidence type="ECO:0000256" key="1">
    <source>
        <dbReference type="ARBA" id="ARBA00010062"/>
    </source>
</evidence>
<dbReference type="Proteomes" id="UP000217507">
    <property type="component" value="Chromosome"/>
</dbReference>
<dbReference type="GO" id="GO:0005524">
    <property type="term" value="F:ATP binding"/>
    <property type="evidence" value="ECO:0007669"/>
    <property type="project" value="UniProtKB-KW"/>
</dbReference>
<keyword evidence="7 12" id="KW-0418">Kinase</keyword>
<keyword evidence="6" id="KW-0547">Nucleotide-binding</keyword>
<comment type="catalytic activity">
    <reaction evidence="10">
        <text>L-seryl-[protein] + ATP = O-phospho-L-seryl-[protein] + ADP + H(+)</text>
        <dbReference type="Rhea" id="RHEA:17989"/>
        <dbReference type="Rhea" id="RHEA-COMP:9863"/>
        <dbReference type="Rhea" id="RHEA-COMP:11604"/>
        <dbReference type="ChEBI" id="CHEBI:15378"/>
        <dbReference type="ChEBI" id="CHEBI:29999"/>
        <dbReference type="ChEBI" id="CHEBI:30616"/>
        <dbReference type="ChEBI" id="CHEBI:83421"/>
        <dbReference type="ChEBI" id="CHEBI:456216"/>
        <dbReference type="EC" id="2.7.11.1"/>
    </reaction>
</comment>
<organism evidence="12 13">
    <name type="scientific">Trichormus variabilis NIES-23</name>
    <dbReference type="NCBI Taxonomy" id="1973479"/>
    <lineage>
        <taxon>Bacteria</taxon>
        <taxon>Bacillati</taxon>
        <taxon>Cyanobacteriota</taxon>
        <taxon>Cyanophyceae</taxon>
        <taxon>Nostocales</taxon>
        <taxon>Nostocaceae</taxon>
        <taxon>Trichormus</taxon>
    </lineage>
</organism>
<dbReference type="AlphaFoldDB" id="A0A1Z4KQR5"/>
<dbReference type="InterPro" id="IPR028081">
    <property type="entry name" value="Leu-bd"/>
</dbReference>
<dbReference type="EMBL" id="AP018216">
    <property type="protein sequence ID" value="BAY71312.1"/>
    <property type="molecule type" value="Genomic_DNA"/>
</dbReference>
<evidence type="ECO:0000256" key="9">
    <source>
        <dbReference type="ARBA" id="ARBA00047899"/>
    </source>
</evidence>
<evidence type="ECO:0000256" key="8">
    <source>
        <dbReference type="ARBA" id="ARBA00022840"/>
    </source>
</evidence>
<evidence type="ECO:0000256" key="7">
    <source>
        <dbReference type="ARBA" id="ARBA00022777"/>
    </source>
</evidence>
<dbReference type="SMART" id="SM00220">
    <property type="entry name" value="S_TKc"/>
    <property type="match status" value="1"/>
</dbReference>
<evidence type="ECO:0000313" key="12">
    <source>
        <dbReference type="EMBL" id="BAY71312.1"/>
    </source>
</evidence>
<dbReference type="CDD" id="cd06268">
    <property type="entry name" value="PBP1_ABC_transporter_LIVBP-like"/>
    <property type="match status" value="1"/>
</dbReference>
<keyword evidence="3" id="KW-0723">Serine/threonine-protein kinase</keyword>
<evidence type="ECO:0000256" key="3">
    <source>
        <dbReference type="ARBA" id="ARBA00022527"/>
    </source>
</evidence>
<feature type="domain" description="Protein kinase" evidence="11">
    <location>
        <begin position="36"/>
        <end position="299"/>
    </location>
</feature>
<name>A0A1Z4KQR5_ANAVA</name>
<evidence type="ECO:0000313" key="13">
    <source>
        <dbReference type="Proteomes" id="UP000217507"/>
    </source>
</evidence>
<protein>
    <recommendedName>
        <fullName evidence="2">non-specific serine/threonine protein kinase</fullName>
        <ecNumber evidence="2">2.7.11.1</ecNumber>
    </recommendedName>
</protein>
<dbReference type="PROSITE" id="PS00108">
    <property type="entry name" value="PROTEIN_KINASE_ST"/>
    <property type="match status" value="1"/>
</dbReference>
<evidence type="ECO:0000256" key="2">
    <source>
        <dbReference type="ARBA" id="ARBA00012513"/>
    </source>
</evidence>
<accession>A0A1Z4KQR5</accession>
<dbReference type="PANTHER" id="PTHR24363:SF0">
    <property type="entry name" value="SERINE_THREONINE KINASE LIKE DOMAIN CONTAINING 1"/>
    <property type="match status" value="1"/>
</dbReference>
<dbReference type="SUPFAM" id="SSF53822">
    <property type="entry name" value="Periplasmic binding protein-like I"/>
    <property type="match status" value="1"/>
</dbReference>
<evidence type="ECO:0000256" key="4">
    <source>
        <dbReference type="ARBA" id="ARBA00022679"/>
    </source>
</evidence>
<sequence>MAYCINPDCSQRENPDTSAVCQNCGTPLILQNRYRLRHFLRTDRGSYTEVFAIEDLVNRDQPKVLKSLKEVTPQLERLFQQEASILNTLRHPGLPIGEALFPLVLNTGRQLWCFVMEKIPGEDLQTWLSHHQYVTSYKTALDWLKQLTQILQFVHEEKFFHRDIKPANIMVCPDGKLVLIDFGAARKVTQTIINRESVTIVHSLGYTAPEQRDGHAVVQSDFYALGRTLIYLLTGIDPTGDRAQDLLNWSKYIQDPKTPKKFISLLQVMTDSHPYHRPPTAQAILEKIEKIDQHSHQWPKLLLSATCGVLLLFAGKSLYQEITLPRTCDNILNDYLSCGEESLTPSSFWGNSQPPPAKQLGMEQYRNRNFGAAVNFLETAFQQESDPETLIYLNNAKIHQQFPANQIYTIAVAVPLERRTDIGREILRGVAQAQTEALKKGRALRIIIADDSNREDSKTGNNARKIAQHLVKYRDLLAVLGHYSSEATKNSLPIYSQARVVLISATSTSQNLKDPFFFRTVPSDRIAAQKMVTYLLSALKQNQVAIFYSRGSEYAESLSQAVRESTKSLPLKVIDHQAAFNLASDRFNAITALNQAQTQGAKAIVLIPDAGVGLYNAIPNALRVIQSNINQVWIVAGDSLYSSDSFTSEKAFSSPEIKYTAWAVFWHPLNEINSTFVKEVQNLWKIDILSILSNTNITWRTATSYDATLVLSQAITQNPTRLGIKKTLSQPQFSVTGATGVIQFAGSDRQNGKITMVRVQRNCDDNGFFFIPSDRSLQCQ</sequence>
<comment type="similarity">
    <text evidence="1">Belongs to the leucine-binding protein family.</text>
</comment>
<dbReference type="NCBIfam" id="NF045510">
    <property type="entry name" value="4Cys_prefix_kin"/>
    <property type="match status" value="1"/>
</dbReference>
<evidence type="ECO:0000259" key="11">
    <source>
        <dbReference type="PROSITE" id="PS50011"/>
    </source>
</evidence>
<dbReference type="GO" id="GO:0004674">
    <property type="term" value="F:protein serine/threonine kinase activity"/>
    <property type="evidence" value="ECO:0007669"/>
    <property type="project" value="UniProtKB-KW"/>
</dbReference>
<dbReference type="InterPro" id="IPR000719">
    <property type="entry name" value="Prot_kinase_dom"/>
</dbReference>
<dbReference type="Gene3D" id="1.10.510.10">
    <property type="entry name" value="Transferase(Phosphotransferase) domain 1"/>
    <property type="match status" value="1"/>
</dbReference>
<comment type="catalytic activity">
    <reaction evidence="9">
        <text>L-threonyl-[protein] + ATP = O-phospho-L-threonyl-[protein] + ADP + H(+)</text>
        <dbReference type="Rhea" id="RHEA:46608"/>
        <dbReference type="Rhea" id="RHEA-COMP:11060"/>
        <dbReference type="Rhea" id="RHEA-COMP:11605"/>
        <dbReference type="ChEBI" id="CHEBI:15378"/>
        <dbReference type="ChEBI" id="CHEBI:30013"/>
        <dbReference type="ChEBI" id="CHEBI:30616"/>
        <dbReference type="ChEBI" id="CHEBI:61977"/>
        <dbReference type="ChEBI" id="CHEBI:456216"/>
        <dbReference type="EC" id="2.7.11.1"/>
    </reaction>
</comment>
<dbReference type="InterPro" id="IPR011009">
    <property type="entry name" value="Kinase-like_dom_sf"/>
</dbReference>
<dbReference type="CDD" id="cd14014">
    <property type="entry name" value="STKc_PknB_like"/>
    <property type="match status" value="1"/>
</dbReference>
<evidence type="ECO:0000256" key="10">
    <source>
        <dbReference type="ARBA" id="ARBA00048679"/>
    </source>
</evidence>
<keyword evidence="5" id="KW-0732">Signal</keyword>
<dbReference type="InterPro" id="IPR008271">
    <property type="entry name" value="Ser/Thr_kinase_AS"/>
</dbReference>
<dbReference type="SUPFAM" id="SSF56112">
    <property type="entry name" value="Protein kinase-like (PK-like)"/>
    <property type="match status" value="1"/>
</dbReference>
<dbReference type="PROSITE" id="PS50011">
    <property type="entry name" value="PROTEIN_KINASE_DOM"/>
    <property type="match status" value="1"/>
</dbReference>
<dbReference type="EC" id="2.7.11.1" evidence="2"/>
<dbReference type="Gene3D" id="3.40.50.2300">
    <property type="match status" value="2"/>
</dbReference>
<dbReference type="PANTHER" id="PTHR24363">
    <property type="entry name" value="SERINE/THREONINE PROTEIN KINASE"/>
    <property type="match status" value="1"/>
</dbReference>